<dbReference type="Gene3D" id="3.40.50.300">
    <property type="entry name" value="P-loop containing nucleotide triphosphate hydrolases"/>
    <property type="match status" value="2"/>
</dbReference>
<proteinExistence type="predicted"/>
<dbReference type="EMBL" id="RQEY01000012">
    <property type="protein sequence ID" value="TGK41273.1"/>
    <property type="molecule type" value="Genomic_DNA"/>
</dbReference>
<comment type="caution">
    <text evidence="3">The sequence shown here is derived from an EMBL/GenBank/DDBJ whole genome shotgun (WGS) entry which is preliminary data.</text>
</comment>
<accession>A0A4R9H6P7</accession>
<feature type="domain" description="Endonuclease GajA/Old nuclease/RecF-like AAA" evidence="2">
    <location>
        <begin position="1"/>
        <end position="162"/>
    </location>
</feature>
<evidence type="ECO:0000313" key="4">
    <source>
        <dbReference type="Proteomes" id="UP000298097"/>
    </source>
</evidence>
<dbReference type="Proteomes" id="UP000298097">
    <property type="component" value="Unassembled WGS sequence"/>
</dbReference>
<sequence length="632" mass="72495">MIKSWNIRNFKSIAEESKLEFSPLTIFVGANSSGKSTIIQSLLIAIQTMQSQVQARSVVLNGHIVRLGSFEDIVSNFDKNGDITIGFEIEPNFFSKEYPGLIYSRRYFRSNIEEVNKIFYEFSFSSHGISSDKTELLQLQPKLKYCNLQLEWNDEKGAKKEVIKITRSKEDVKARIANLGFHENVRMPLPTSALEYEIETDENVNFASELYYRYPKTGELVGCYFRHFIPYLYCIFYDVVAEQADYLVRYLVQPGINSYRYGGQEVDGNLRFGNNLQDFINQKISEILTDAPNWESHQVKVTELNRYAAKLKKKFDWKDLRTFMEHCPPAVKADLSEWAKANEEKIKSLYREDKVPNPQLTSLPLSNNADTACDFLYNFFHSQVKYLGPLRDEPKPIYPIAGNIDPFEIGFKGENTAAVLDLHKDLLIQYVKSSDFLENNLEIKPVETKLLDAVSDWLIFMGVGIKIKTDDKGKFGHELKINTVDSSEMHDLTHVGVGVSQILPILVQALIAEPGSTLIFEQPELHLNPRVQTRLADFFLSMSYIGKQCIIETHSEYLINRLRQRAAVLKGDEVADKVIIYFVEKKGGKSKYSPIKMNSYGKFDHWPEGFFDEAEKLAAETLRAALKKKEDR</sequence>
<protein>
    <submittedName>
        <fullName evidence="3">DUF3696 domain-containing protein</fullName>
    </submittedName>
</protein>
<dbReference type="PANTHER" id="PTHR43581:SF2">
    <property type="entry name" value="EXCINUCLEASE ATPASE SUBUNIT"/>
    <property type="match status" value="1"/>
</dbReference>
<evidence type="ECO:0000259" key="2">
    <source>
        <dbReference type="Pfam" id="PF13175"/>
    </source>
</evidence>
<organism evidence="3 4">
    <name type="scientific">Leptospira andrefontaineae</name>
    <dbReference type="NCBI Taxonomy" id="2484976"/>
    <lineage>
        <taxon>Bacteria</taxon>
        <taxon>Pseudomonadati</taxon>
        <taxon>Spirochaetota</taxon>
        <taxon>Spirochaetia</taxon>
        <taxon>Leptospirales</taxon>
        <taxon>Leptospiraceae</taxon>
        <taxon>Leptospira</taxon>
    </lineage>
</organism>
<name>A0A4R9H6P7_9LEPT</name>
<keyword evidence="4" id="KW-1185">Reference proteome</keyword>
<dbReference type="InterPro" id="IPR051396">
    <property type="entry name" value="Bact_Antivir_Def_Nuclease"/>
</dbReference>
<dbReference type="AlphaFoldDB" id="A0A4R9H6P7"/>
<dbReference type="PANTHER" id="PTHR43581">
    <property type="entry name" value="ATP/GTP PHOSPHATASE"/>
    <property type="match status" value="1"/>
</dbReference>
<gene>
    <name evidence="3" type="ORF">EHO65_07555</name>
</gene>
<dbReference type="Pfam" id="PF13175">
    <property type="entry name" value="AAA_15"/>
    <property type="match status" value="2"/>
</dbReference>
<dbReference type="RefSeq" id="WP_135773525.1">
    <property type="nucleotide sequence ID" value="NZ_RQEY01000012.1"/>
</dbReference>
<feature type="domain" description="Endonuclease GajA/Old nuclease/RecF-like AAA" evidence="2">
    <location>
        <begin position="476"/>
        <end position="559"/>
    </location>
</feature>
<evidence type="ECO:0000259" key="1">
    <source>
        <dbReference type="Pfam" id="PF12476"/>
    </source>
</evidence>
<dbReference type="GO" id="GO:0005524">
    <property type="term" value="F:ATP binding"/>
    <property type="evidence" value="ECO:0007669"/>
    <property type="project" value="InterPro"/>
</dbReference>
<dbReference type="InterPro" id="IPR027417">
    <property type="entry name" value="P-loop_NTPase"/>
</dbReference>
<dbReference type="GO" id="GO:0016887">
    <property type="term" value="F:ATP hydrolysis activity"/>
    <property type="evidence" value="ECO:0007669"/>
    <property type="project" value="InterPro"/>
</dbReference>
<dbReference type="SUPFAM" id="SSF52540">
    <property type="entry name" value="P-loop containing nucleoside triphosphate hydrolases"/>
    <property type="match status" value="1"/>
</dbReference>
<evidence type="ECO:0000313" key="3">
    <source>
        <dbReference type="EMBL" id="TGK41273.1"/>
    </source>
</evidence>
<dbReference type="OrthoDB" id="308933at2"/>
<dbReference type="Pfam" id="PF12476">
    <property type="entry name" value="DUF3696"/>
    <property type="match status" value="1"/>
</dbReference>
<reference evidence="3" key="1">
    <citation type="journal article" date="2019" name="PLoS Negl. Trop. Dis.">
        <title>Revisiting the worldwide diversity of Leptospira species in the environment.</title>
        <authorList>
            <person name="Vincent A.T."/>
            <person name="Schiettekatte O."/>
            <person name="Bourhy P."/>
            <person name="Veyrier F.J."/>
            <person name="Picardeau M."/>
        </authorList>
    </citation>
    <scope>NUCLEOTIDE SEQUENCE [LARGE SCALE GENOMIC DNA]</scope>
    <source>
        <strain evidence="3">201800301</strain>
    </source>
</reference>
<dbReference type="InterPro" id="IPR022532">
    <property type="entry name" value="DUF3696"/>
</dbReference>
<dbReference type="InterPro" id="IPR041685">
    <property type="entry name" value="AAA_GajA/Old/RecF-like"/>
</dbReference>
<feature type="domain" description="DUF3696" evidence="1">
    <location>
        <begin position="576"/>
        <end position="619"/>
    </location>
</feature>